<keyword evidence="11" id="KW-1185">Reference proteome</keyword>
<evidence type="ECO:0000256" key="4">
    <source>
        <dbReference type="ARBA" id="ARBA00022660"/>
    </source>
</evidence>
<keyword evidence="5 8" id="KW-0479">Metal-binding</keyword>
<dbReference type="InterPro" id="IPR036909">
    <property type="entry name" value="Cyt_c-like_dom_sf"/>
</dbReference>
<evidence type="ECO:0000256" key="1">
    <source>
        <dbReference type="ARBA" id="ARBA00001926"/>
    </source>
</evidence>
<comment type="caution">
    <text evidence="10">The sequence shown here is derived from an EMBL/GenBank/DDBJ whole genome shotgun (WGS) entry which is preliminary data.</text>
</comment>
<evidence type="ECO:0000256" key="8">
    <source>
        <dbReference type="PROSITE-ProRule" id="PRU00433"/>
    </source>
</evidence>
<comment type="cofactor">
    <cofactor evidence="1">
        <name>heme c</name>
        <dbReference type="ChEBI" id="CHEBI:61717"/>
    </cofactor>
</comment>
<evidence type="ECO:0000256" key="6">
    <source>
        <dbReference type="ARBA" id="ARBA00022982"/>
    </source>
</evidence>
<dbReference type="PANTHER" id="PTHR35008">
    <property type="entry name" value="BLL4482 PROTEIN-RELATED"/>
    <property type="match status" value="1"/>
</dbReference>
<dbReference type="PANTHER" id="PTHR35008:SF4">
    <property type="entry name" value="BLL4482 PROTEIN"/>
    <property type="match status" value="1"/>
</dbReference>
<proteinExistence type="predicted"/>
<reference evidence="10 11" key="1">
    <citation type="submission" date="2020-02" db="EMBL/GenBank/DDBJ databases">
        <title>Genome sequence of strain CCNWXJ40-4.</title>
        <authorList>
            <person name="Gao J."/>
            <person name="Sun J."/>
        </authorList>
    </citation>
    <scope>NUCLEOTIDE SEQUENCE [LARGE SCALE GENOMIC DNA]</scope>
    <source>
        <strain evidence="10 11">CCNWXJ 40-4</strain>
    </source>
</reference>
<evidence type="ECO:0000259" key="9">
    <source>
        <dbReference type="PROSITE" id="PS51007"/>
    </source>
</evidence>
<dbReference type="GO" id="GO:0020037">
    <property type="term" value="F:heme binding"/>
    <property type="evidence" value="ECO:0007669"/>
    <property type="project" value="InterPro"/>
</dbReference>
<evidence type="ECO:0000313" key="11">
    <source>
        <dbReference type="Proteomes" id="UP001642900"/>
    </source>
</evidence>
<gene>
    <name evidence="10" type="ORF">G6N73_20925</name>
</gene>
<dbReference type="Gene3D" id="1.10.760.10">
    <property type="entry name" value="Cytochrome c-like domain"/>
    <property type="match status" value="1"/>
</dbReference>
<evidence type="ECO:0000256" key="2">
    <source>
        <dbReference type="ARBA" id="ARBA00022448"/>
    </source>
</evidence>
<dbReference type="Pfam" id="PF00034">
    <property type="entry name" value="Cytochrom_C"/>
    <property type="match status" value="1"/>
</dbReference>
<sequence length="154" mass="16933">MRRTAVFLSMFGVAAAGLGLAWTWPWLADRMAGDAATIARGETLYAERCASCHGAKLEGQPNWQSPLPSGRLPAPPHDASGHTWHHPDGVLFRITREGTAAVVGGGYESDMPGFEGVLGDEDIRAILAFIKNTWPERERAYQAQMSRREREKTQ</sequence>
<dbReference type="AlphaFoldDB" id="A0A6G4WHA0"/>
<dbReference type="PROSITE" id="PS51007">
    <property type="entry name" value="CYTC"/>
    <property type="match status" value="1"/>
</dbReference>
<evidence type="ECO:0000256" key="7">
    <source>
        <dbReference type="ARBA" id="ARBA00023004"/>
    </source>
</evidence>
<dbReference type="PRINTS" id="PR00605">
    <property type="entry name" value="CYTCHROMECIC"/>
</dbReference>
<evidence type="ECO:0000256" key="3">
    <source>
        <dbReference type="ARBA" id="ARBA00022617"/>
    </source>
</evidence>
<protein>
    <submittedName>
        <fullName evidence="10">Cytochrome c</fullName>
    </submittedName>
</protein>
<keyword evidence="4" id="KW-0679">Respiratory chain</keyword>
<feature type="domain" description="Cytochrome c" evidence="9">
    <location>
        <begin position="36"/>
        <end position="134"/>
    </location>
</feature>
<dbReference type="InterPro" id="IPR009056">
    <property type="entry name" value="Cyt_c-like_dom"/>
</dbReference>
<dbReference type="EMBL" id="JAAKZF010000034">
    <property type="protein sequence ID" value="NGO53596.1"/>
    <property type="molecule type" value="Genomic_DNA"/>
</dbReference>
<dbReference type="InterPro" id="IPR051459">
    <property type="entry name" value="Cytochrome_c-type_DH"/>
</dbReference>
<keyword evidence="2" id="KW-0813">Transport</keyword>
<organism evidence="10 11">
    <name type="scientific">Allomesorhizobium camelthorni</name>
    <dbReference type="NCBI Taxonomy" id="475069"/>
    <lineage>
        <taxon>Bacteria</taxon>
        <taxon>Pseudomonadati</taxon>
        <taxon>Pseudomonadota</taxon>
        <taxon>Alphaproteobacteria</taxon>
        <taxon>Hyphomicrobiales</taxon>
        <taxon>Phyllobacteriaceae</taxon>
        <taxon>Allomesorhizobium</taxon>
    </lineage>
</organism>
<accession>A0A6G4WHA0</accession>
<dbReference type="InterPro" id="IPR008168">
    <property type="entry name" value="Cyt_C_IC"/>
</dbReference>
<evidence type="ECO:0000256" key="5">
    <source>
        <dbReference type="ARBA" id="ARBA00022723"/>
    </source>
</evidence>
<keyword evidence="7 8" id="KW-0408">Iron</keyword>
<dbReference type="SUPFAM" id="SSF46626">
    <property type="entry name" value="Cytochrome c"/>
    <property type="match status" value="1"/>
</dbReference>
<keyword evidence="3 8" id="KW-0349">Heme</keyword>
<dbReference type="Proteomes" id="UP001642900">
    <property type="component" value="Unassembled WGS sequence"/>
</dbReference>
<name>A0A6G4WHA0_9HYPH</name>
<dbReference type="GO" id="GO:0009055">
    <property type="term" value="F:electron transfer activity"/>
    <property type="evidence" value="ECO:0007669"/>
    <property type="project" value="InterPro"/>
</dbReference>
<dbReference type="GO" id="GO:0005506">
    <property type="term" value="F:iron ion binding"/>
    <property type="evidence" value="ECO:0007669"/>
    <property type="project" value="InterPro"/>
</dbReference>
<keyword evidence="6" id="KW-0249">Electron transport</keyword>
<evidence type="ECO:0000313" key="10">
    <source>
        <dbReference type="EMBL" id="NGO53596.1"/>
    </source>
</evidence>